<dbReference type="KEGG" id="msr:AU15_11330"/>
<dbReference type="InterPro" id="IPR002346">
    <property type="entry name" value="Mopterin_DH_FAD-bd"/>
</dbReference>
<dbReference type="Gene3D" id="3.30.465.10">
    <property type="match status" value="1"/>
</dbReference>
<evidence type="ECO:0000259" key="1">
    <source>
        <dbReference type="Pfam" id="PF00941"/>
    </source>
</evidence>
<feature type="domain" description="Molybdopterin dehydrogenase FAD-binding" evidence="1">
    <location>
        <begin position="2"/>
        <end position="43"/>
    </location>
</feature>
<dbReference type="GO" id="GO:0050660">
    <property type="term" value="F:flavin adenine dinucleotide binding"/>
    <property type="evidence" value="ECO:0007669"/>
    <property type="project" value="InterPro"/>
</dbReference>
<reference evidence="2 3" key="1">
    <citation type="journal article" date="2014" name="Genome Announc.">
        <title>Draft Genome Sequences of Marinobacter similis A3d10T and Marinobacter salarius R9SW1T.</title>
        <authorList>
            <person name="Ivanova E.P."/>
            <person name="Ng H.J."/>
            <person name="Webb H.K."/>
            <person name="Feng G."/>
            <person name="Oshima K."/>
            <person name="Hattori M."/>
            <person name="Ohkuma M."/>
            <person name="Sergeev A.F."/>
            <person name="Mikhailov V.V."/>
            <person name="Crawford R.J."/>
            <person name="Sawabe T."/>
        </authorList>
    </citation>
    <scope>NUCLEOTIDE SEQUENCE [LARGE SCALE GENOMIC DNA]</scope>
    <source>
        <strain evidence="3">A3d10 and R9SW1</strain>
    </source>
</reference>
<dbReference type="AlphaFoldDB" id="W5YWE0"/>
<sequence length="171" mass="18431">MLDQVAGPGVRRLGTVGGNLCAGGDLSALFLALDARLHLVGHHDPKGESLVVWDAADAGFDLIQSVTLPDARPWRIAVDKLGHRERFSPTRATVACVHDGERLRLAVNGEGGPGRLSISEAALNDGHSLSGADRIHILDTELEFRGWRDPPLRLAIQRMVDYLLAEVGHVL</sequence>
<proteinExistence type="predicted"/>
<dbReference type="SUPFAM" id="SSF56176">
    <property type="entry name" value="FAD-binding/transporter-associated domain-like"/>
    <property type="match status" value="1"/>
</dbReference>
<dbReference type="HOGENOM" id="CLU_101746_0_0_6"/>
<name>W5YWE0_9GAMM</name>
<dbReference type="InterPro" id="IPR036318">
    <property type="entry name" value="FAD-bd_PCMH-like_sf"/>
</dbReference>
<evidence type="ECO:0000313" key="2">
    <source>
        <dbReference type="EMBL" id="AHI33184.1"/>
    </source>
</evidence>
<dbReference type="InterPro" id="IPR016169">
    <property type="entry name" value="FAD-bd_PCMH_sub2"/>
</dbReference>
<protein>
    <recommendedName>
        <fullName evidence="1">Molybdopterin dehydrogenase FAD-binding domain-containing protein</fullName>
    </recommendedName>
</protein>
<dbReference type="Pfam" id="PF00941">
    <property type="entry name" value="FAD_binding_5"/>
    <property type="match status" value="1"/>
</dbReference>
<accession>W5YWE0</accession>
<gene>
    <name evidence="2" type="ORF">AU15_11330</name>
</gene>
<organism evidence="2 3">
    <name type="scientific">Marinobacter salarius</name>
    <dbReference type="NCBI Taxonomy" id="1420917"/>
    <lineage>
        <taxon>Bacteria</taxon>
        <taxon>Pseudomonadati</taxon>
        <taxon>Pseudomonadota</taxon>
        <taxon>Gammaproteobacteria</taxon>
        <taxon>Pseudomonadales</taxon>
        <taxon>Marinobacteraceae</taxon>
        <taxon>Marinobacter</taxon>
    </lineage>
</organism>
<dbReference type="Proteomes" id="UP000035081">
    <property type="component" value="Chromosome"/>
</dbReference>
<dbReference type="EMBL" id="CP007152">
    <property type="protein sequence ID" value="AHI33184.1"/>
    <property type="molecule type" value="Genomic_DNA"/>
</dbReference>
<dbReference type="GO" id="GO:0016491">
    <property type="term" value="F:oxidoreductase activity"/>
    <property type="evidence" value="ECO:0007669"/>
    <property type="project" value="InterPro"/>
</dbReference>
<evidence type="ECO:0000313" key="3">
    <source>
        <dbReference type="Proteomes" id="UP000035081"/>
    </source>
</evidence>